<dbReference type="EMBL" id="CCYD01000321">
    <property type="protein sequence ID" value="CEG38262.1"/>
    <property type="molecule type" value="Genomic_DNA"/>
</dbReference>
<protein>
    <submittedName>
        <fullName evidence="1">Uncharacterized protein</fullName>
    </submittedName>
</protein>
<organism evidence="1 2">
    <name type="scientific">Plasmopara halstedii</name>
    <name type="common">Downy mildew of sunflower</name>
    <dbReference type="NCBI Taxonomy" id="4781"/>
    <lineage>
        <taxon>Eukaryota</taxon>
        <taxon>Sar</taxon>
        <taxon>Stramenopiles</taxon>
        <taxon>Oomycota</taxon>
        <taxon>Peronosporomycetes</taxon>
        <taxon>Peronosporales</taxon>
        <taxon>Peronosporaceae</taxon>
        <taxon>Plasmopara</taxon>
    </lineage>
</organism>
<sequence length="61" mass="6937">MNTVSIAYTEHAFFFILCLDLDSDNPEYTLSTTIQCSHRHQCALISDVRLCAGHTITHQPR</sequence>
<dbReference type="AlphaFoldDB" id="A0A0P1ABN6"/>
<evidence type="ECO:0000313" key="2">
    <source>
        <dbReference type="Proteomes" id="UP000054928"/>
    </source>
</evidence>
<evidence type="ECO:0000313" key="1">
    <source>
        <dbReference type="EMBL" id="CEG38262.1"/>
    </source>
</evidence>
<reference evidence="2" key="1">
    <citation type="submission" date="2014-09" db="EMBL/GenBank/DDBJ databases">
        <authorList>
            <person name="Sharma Rahul"/>
            <person name="Thines Marco"/>
        </authorList>
    </citation>
    <scope>NUCLEOTIDE SEQUENCE [LARGE SCALE GENOMIC DNA]</scope>
</reference>
<proteinExistence type="predicted"/>
<dbReference type="RefSeq" id="XP_036263069.1">
    <property type="nucleotide sequence ID" value="XM_036407361.1"/>
</dbReference>
<name>A0A0P1ABN6_PLAHL</name>
<keyword evidence="2" id="KW-1185">Reference proteome</keyword>
<dbReference type="GeneID" id="59053012"/>
<accession>A0A0P1ABN6</accession>
<dbReference type="Proteomes" id="UP000054928">
    <property type="component" value="Unassembled WGS sequence"/>
</dbReference>